<evidence type="ECO:0000256" key="2">
    <source>
        <dbReference type="SAM" id="SignalP"/>
    </source>
</evidence>
<keyword evidence="2" id="KW-0732">Signal</keyword>
<organism evidence="3 4">
    <name type="scientific">Ascodesmis nigricans</name>
    <dbReference type="NCBI Taxonomy" id="341454"/>
    <lineage>
        <taxon>Eukaryota</taxon>
        <taxon>Fungi</taxon>
        <taxon>Dikarya</taxon>
        <taxon>Ascomycota</taxon>
        <taxon>Pezizomycotina</taxon>
        <taxon>Pezizomycetes</taxon>
        <taxon>Pezizales</taxon>
        <taxon>Ascodesmidaceae</taxon>
        <taxon>Ascodesmis</taxon>
    </lineage>
</organism>
<keyword evidence="1" id="KW-0472">Membrane</keyword>
<gene>
    <name evidence="3" type="ORF">EX30DRAFT_341633</name>
</gene>
<dbReference type="Proteomes" id="UP000298138">
    <property type="component" value="Unassembled WGS sequence"/>
</dbReference>
<reference evidence="3 4" key="1">
    <citation type="submission" date="2019-04" db="EMBL/GenBank/DDBJ databases">
        <title>Comparative genomics and transcriptomics to analyze fruiting body development in filamentous ascomycetes.</title>
        <authorList>
            <consortium name="DOE Joint Genome Institute"/>
            <person name="Lutkenhaus R."/>
            <person name="Traeger S."/>
            <person name="Breuer J."/>
            <person name="Kuo A."/>
            <person name="Lipzen A."/>
            <person name="Pangilinan J."/>
            <person name="Dilworth D."/>
            <person name="Sandor L."/>
            <person name="Poggeler S."/>
            <person name="Barry K."/>
            <person name="Grigoriev I.V."/>
            <person name="Nowrousian M."/>
        </authorList>
    </citation>
    <scope>NUCLEOTIDE SEQUENCE [LARGE SCALE GENOMIC DNA]</scope>
    <source>
        <strain evidence="3 4">CBS 389.68</strain>
    </source>
</reference>
<feature type="signal peptide" evidence="2">
    <location>
        <begin position="1"/>
        <end position="18"/>
    </location>
</feature>
<keyword evidence="1" id="KW-1133">Transmembrane helix</keyword>
<evidence type="ECO:0000313" key="3">
    <source>
        <dbReference type="EMBL" id="TGZ80394.1"/>
    </source>
</evidence>
<proteinExistence type="predicted"/>
<evidence type="ECO:0008006" key="5">
    <source>
        <dbReference type="Google" id="ProtNLM"/>
    </source>
</evidence>
<protein>
    <recommendedName>
        <fullName evidence="5">Extracellular membrane protein CFEM domain-containing protein</fullName>
    </recommendedName>
</protein>
<accession>A0A4S2MV55</accession>
<feature type="transmembrane region" description="Helical" evidence="1">
    <location>
        <begin position="134"/>
        <end position="156"/>
    </location>
</feature>
<feature type="chain" id="PRO_5020946030" description="Extracellular membrane protein CFEM domain-containing protein" evidence="2">
    <location>
        <begin position="19"/>
        <end position="157"/>
    </location>
</feature>
<dbReference type="OrthoDB" id="2507140at2759"/>
<dbReference type="InParanoid" id="A0A4S2MV55"/>
<dbReference type="STRING" id="341454.A0A4S2MV55"/>
<keyword evidence="1" id="KW-0812">Transmembrane</keyword>
<dbReference type="EMBL" id="ML220125">
    <property type="protein sequence ID" value="TGZ80394.1"/>
    <property type="molecule type" value="Genomic_DNA"/>
</dbReference>
<evidence type="ECO:0000256" key="1">
    <source>
        <dbReference type="SAM" id="Phobius"/>
    </source>
</evidence>
<evidence type="ECO:0000313" key="4">
    <source>
        <dbReference type="Proteomes" id="UP000298138"/>
    </source>
</evidence>
<name>A0A4S2MV55_9PEZI</name>
<dbReference type="AlphaFoldDB" id="A0A4S2MV55"/>
<sequence length="157" mass="16107">MQLSSVLLALGVVAVASAQSSKDCDAQFIVDTCLSNIRNEPDCKTQDYQCLCDRAARSVTCWDNCPKSPDVGIQKSEETAWCNAWKQSPGYSSAVSAASAYAATALPPSATASSAADAKASGEAKEEKEEDKSAAGAVVVSSAGVFGAFVAAVGMLL</sequence>
<keyword evidence="4" id="KW-1185">Reference proteome</keyword>